<comment type="caution">
    <text evidence="1">The sequence shown here is derived from an EMBL/GenBank/DDBJ whole genome shotgun (WGS) entry which is preliminary data.</text>
</comment>
<dbReference type="RefSeq" id="WP_248935104.1">
    <property type="nucleotide sequence ID" value="NZ_JAKIKT010000002.1"/>
</dbReference>
<dbReference type="Proteomes" id="UP001202831">
    <property type="component" value="Unassembled WGS sequence"/>
</dbReference>
<proteinExistence type="predicted"/>
<sequence length="151" mass="16399">MNANDLSDLVLAKRTDIAETIETGAAWELWMQVEMVKILRAADKSVAREVAYPAPHDNWSLDFLAGDTQGQYAIELKVESATNAGTRLIASVASDITKLAYYPAPNPGARWVLAIGYSSAARQAMNGFADEDENHAIYHELDSIGVMVASI</sequence>
<organism evidence="1 2">
    <name type="scientific">Shewanella corallii</name>
    <dbReference type="NCBI Taxonomy" id="560080"/>
    <lineage>
        <taxon>Bacteria</taxon>
        <taxon>Pseudomonadati</taxon>
        <taxon>Pseudomonadota</taxon>
        <taxon>Gammaproteobacteria</taxon>
        <taxon>Alteromonadales</taxon>
        <taxon>Shewanellaceae</taxon>
        <taxon>Shewanella</taxon>
    </lineage>
</organism>
<gene>
    <name evidence="1" type="ORF">L2725_06550</name>
</gene>
<keyword evidence="2" id="KW-1185">Reference proteome</keyword>
<accession>A0ABT0N4V5</accession>
<evidence type="ECO:0000313" key="2">
    <source>
        <dbReference type="Proteomes" id="UP001202831"/>
    </source>
</evidence>
<dbReference type="EMBL" id="JAKIKT010000002">
    <property type="protein sequence ID" value="MCL2913448.1"/>
    <property type="molecule type" value="Genomic_DNA"/>
</dbReference>
<protein>
    <submittedName>
        <fullName evidence="1">Uncharacterized protein</fullName>
    </submittedName>
</protein>
<name>A0ABT0N4V5_9GAMM</name>
<reference evidence="1 2" key="1">
    <citation type="submission" date="2022-01" db="EMBL/GenBank/DDBJ databases">
        <title>Whole genome-based taxonomy of the Shewanellaceae.</title>
        <authorList>
            <person name="Martin-Rodriguez A.J."/>
        </authorList>
    </citation>
    <scope>NUCLEOTIDE SEQUENCE [LARGE SCALE GENOMIC DNA]</scope>
    <source>
        <strain evidence="1 2">DSM 21332</strain>
    </source>
</reference>
<evidence type="ECO:0000313" key="1">
    <source>
        <dbReference type="EMBL" id="MCL2913448.1"/>
    </source>
</evidence>